<dbReference type="PATRIC" id="fig|1365257.3.peg.4451"/>
<organism evidence="1 2">
    <name type="scientific">Pseudoalteromonas luteoviolacea S4060-1</name>
    <dbReference type="NCBI Taxonomy" id="1365257"/>
    <lineage>
        <taxon>Bacteria</taxon>
        <taxon>Pseudomonadati</taxon>
        <taxon>Pseudomonadota</taxon>
        <taxon>Gammaproteobacteria</taxon>
        <taxon>Alteromonadales</taxon>
        <taxon>Pseudoalteromonadaceae</taxon>
        <taxon>Pseudoalteromonas</taxon>
    </lineage>
</organism>
<dbReference type="Proteomes" id="UP000076661">
    <property type="component" value="Unassembled WGS sequence"/>
</dbReference>
<sequence>MLNQKIVIDTGETDFTFNVTSQAYNKYLNSATPTNKVQPATNFLLSTVEDSQTKELKELVKQPGAAFHLVGLVVDEYQPEFNFTVKKSKSEPSE</sequence>
<reference evidence="1 2" key="1">
    <citation type="submission" date="2013-07" db="EMBL/GenBank/DDBJ databases">
        <title>Comparative Genomic and Metabolomic Analysis of Twelve Strains of Pseudoalteromonas luteoviolacea.</title>
        <authorList>
            <person name="Vynne N.G."/>
            <person name="Mansson M."/>
            <person name="Gram L."/>
        </authorList>
    </citation>
    <scope>NUCLEOTIDE SEQUENCE [LARGE SCALE GENOMIC DNA]</scope>
    <source>
        <strain evidence="1 2">S4060-1</strain>
    </source>
</reference>
<comment type="caution">
    <text evidence="1">The sequence shown here is derived from an EMBL/GenBank/DDBJ whole genome shotgun (WGS) entry which is preliminary data.</text>
</comment>
<dbReference type="EMBL" id="AUXX01000045">
    <property type="protein sequence ID" value="KZN61556.1"/>
    <property type="molecule type" value="Genomic_DNA"/>
</dbReference>
<gene>
    <name evidence="1" type="ORF">N478_05670</name>
</gene>
<dbReference type="RefSeq" id="WP_063382659.1">
    <property type="nucleotide sequence ID" value="NZ_AUXX01000045.1"/>
</dbReference>
<proteinExistence type="predicted"/>
<evidence type="ECO:0000313" key="1">
    <source>
        <dbReference type="EMBL" id="KZN61556.1"/>
    </source>
</evidence>
<evidence type="ECO:0008006" key="3">
    <source>
        <dbReference type="Google" id="ProtNLM"/>
    </source>
</evidence>
<name>A0A167JRG7_9GAMM</name>
<dbReference type="AlphaFoldDB" id="A0A167JRG7"/>
<dbReference type="InterPro" id="IPR024406">
    <property type="entry name" value="TAC-10"/>
</dbReference>
<dbReference type="Pfam" id="PF10963">
    <property type="entry name" value="Phage_TAC_10"/>
    <property type="match status" value="1"/>
</dbReference>
<evidence type="ECO:0000313" key="2">
    <source>
        <dbReference type="Proteomes" id="UP000076661"/>
    </source>
</evidence>
<protein>
    <recommendedName>
        <fullName evidence="3">Phage protein</fullName>
    </recommendedName>
</protein>
<accession>A0A167JRG7</accession>